<dbReference type="PANTHER" id="PTHR43649">
    <property type="entry name" value="ARABINOSE-BINDING PROTEIN-RELATED"/>
    <property type="match status" value="1"/>
</dbReference>
<keyword evidence="3" id="KW-1185">Reference proteome</keyword>
<keyword evidence="1" id="KW-0732">Signal</keyword>
<feature type="signal peptide" evidence="1">
    <location>
        <begin position="1"/>
        <end position="27"/>
    </location>
</feature>
<dbReference type="Proteomes" id="UP000183642">
    <property type="component" value="Unassembled WGS sequence"/>
</dbReference>
<dbReference type="AlphaFoldDB" id="A0A1I5IJ79"/>
<dbReference type="EMBL" id="FOWE01000015">
    <property type="protein sequence ID" value="SFO60688.1"/>
    <property type="molecule type" value="Genomic_DNA"/>
</dbReference>
<evidence type="ECO:0000313" key="3">
    <source>
        <dbReference type="Proteomes" id="UP000183642"/>
    </source>
</evidence>
<gene>
    <name evidence="2" type="ORF">SAMN05660359_04664</name>
</gene>
<dbReference type="RefSeq" id="WP_075015890.1">
    <property type="nucleotide sequence ID" value="NZ_FOWE01000015.1"/>
</dbReference>
<dbReference type="Pfam" id="PF01547">
    <property type="entry name" value="SBP_bac_1"/>
    <property type="match status" value="1"/>
</dbReference>
<dbReference type="Gene3D" id="3.40.190.10">
    <property type="entry name" value="Periplasmic binding protein-like II"/>
    <property type="match status" value="2"/>
</dbReference>
<proteinExistence type="predicted"/>
<feature type="chain" id="PRO_5038346458" evidence="1">
    <location>
        <begin position="28"/>
        <end position="434"/>
    </location>
</feature>
<sequence>MTQHRHRRLRRVGILVAVPALSALTLAACGGGDDGGSGGSGGSGSADSFSFAFENASGGQQNPWQLLADQYAEETGVEIETQGLPPDSYGLSMRTQLQGGSAPDVMMFSPGAGNANAVLPLAEAGYIEELGEESASLIPQGNESLFEIDGKVYAQPTSIIPVGMVWNSSAASEAGVDIPEDQTAMLDACGTLADESKSFLAVAGSAPPNMGLMAMAISATRVYAETPDWNEQRSAGDVTFADSEGWQATLQTIVDMNEAGCFQQGAAGGGFDAITQGLTQGTSLGAFVPGAAATELANASPGLNLQVQPFPAADGGDPFLLASPNYALSINASADEGAKEAAREFLAWMAEPENAARFVELQGGVAITGPDENLSPVYEPVADLLENGDYAPLPNLAWPNPGVYDALSTGVQGLLAGQGDVQSVLESIDQAWDQ</sequence>
<evidence type="ECO:0000313" key="2">
    <source>
        <dbReference type="EMBL" id="SFO60688.1"/>
    </source>
</evidence>
<accession>A0A1I5IJ79</accession>
<dbReference type="InterPro" id="IPR050490">
    <property type="entry name" value="Bact_solute-bd_prot1"/>
</dbReference>
<dbReference type="InterPro" id="IPR006059">
    <property type="entry name" value="SBP"/>
</dbReference>
<dbReference type="OrthoDB" id="3256840at2"/>
<reference evidence="3" key="1">
    <citation type="submission" date="2016-10" db="EMBL/GenBank/DDBJ databases">
        <authorList>
            <person name="Varghese N."/>
            <person name="Submissions S."/>
        </authorList>
    </citation>
    <scope>NUCLEOTIDE SEQUENCE [LARGE SCALE GENOMIC DNA]</scope>
    <source>
        <strain evidence="3">DSM 43161</strain>
    </source>
</reference>
<dbReference type="SUPFAM" id="SSF53850">
    <property type="entry name" value="Periplasmic binding protein-like II"/>
    <property type="match status" value="1"/>
</dbReference>
<name>A0A1I5IJ79_9ACTN</name>
<protein>
    <submittedName>
        <fullName evidence="2">Raffinose/stachyose/melibiose transport system substrate-binding protein</fullName>
    </submittedName>
</protein>
<dbReference type="PROSITE" id="PS51257">
    <property type="entry name" value="PROKAR_LIPOPROTEIN"/>
    <property type="match status" value="1"/>
</dbReference>
<evidence type="ECO:0000256" key="1">
    <source>
        <dbReference type="SAM" id="SignalP"/>
    </source>
</evidence>
<organism evidence="2 3">
    <name type="scientific">Geodermatophilus obscurus</name>
    <dbReference type="NCBI Taxonomy" id="1861"/>
    <lineage>
        <taxon>Bacteria</taxon>
        <taxon>Bacillati</taxon>
        <taxon>Actinomycetota</taxon>
        <taxon>Actinomycetes</taxon>
        <taxon>Geodermatophilales</taxon>
        <taxon>Geodermatophilaceae</taxon>
        <taxon>Geodermatophilus</taxon>
    </lineage>
</organism>